<evidence type="ECO:0000256" key="4">
    <source>
        <dbReference type="SAM" id="Coils"/>
    </source>
</evidence>
<feature type="region of interest" description="Disordered" evidence="5">
    <location>
        <begin position="1"/>
        <end position="75"/>
    </location>
</feature>
<feature type="coiled-coil region" evidence="4">
    <location>
        <begin position="690"/>
        <end position="783"/>
    </location>
</feature>
<dbReference type="EMBL" id="MDYN01000015">
    <property type="protein sequence ID" value="OQD83876.1"/>
    <property type="molecule type" value="Genomic_DNA"/>
</dbReference>
<keyword evidence="3 4" id="KW-0175">Coiled coil</keyword>
<evidence type="ECO:0000313" key="7">
    <source>
        <dbReference type="EMBL" id="OQD83876.1"/>
    </source>
</evidence>
<comment type="similarity">
    <text evidence="1">Belongs to the SMC family. SMC5 subfamily.</text>
</comment>
<name>A0A1V6Q514_9EURO</name>
<feature type="coiled-coil region" evidence="4">
    <location>
        <begin position="268"/>
        <end position="341"/>
    </location>
</feature>
<dbReference type="GO" id="GO:0030915">
    <property type="term" value="C:Smc5-Smc6 complex"/>
    <property type="evidence" value="ECO:0007669"/>
    <property type="project" value="TreeGrafter"/>
</dbReference>
<feature type="compositionally biased region" description="Acidic residues" evidence="5">
    <location>
        <begin position="38"/>
        <end position="50"/>
    </location>
</feature>
<dbReference type="PANTHER" id="PTHR45916:SF1">
    <property type="entry name" value="STRUCTURAL MAINTENANCE OF CHROMOSOMES PROTEIN 5"/>
    <property type="match status" value="1"/>
</dbReference>
<reference evidence="8" key="1">
    <citation type="journal article" date="2017" name="Nat. Microbiol.">
        <title>Global analysis of biosynthetic gene clusters reveals vast potential of secondary metabolite production in Penicillium species.</title>
        <authorList>
            <person name="Nielsen J.C."/>
            <person name="Grijseels S."/>
            <person name="Prigent S."/>
            <person name="Ji B."/>
            <person name="Dainat J."/>
            <person name="Nielsen K.F."/>
            <person name="Frisvad J.C."/>
            <person name="Workman M."/>
            <person name="Nielsen J."/>
        </authorList>
    </citation>
    <scope>NUCLEOTIDE SEQUENCE [LARGE SCALE GENOMIC DNA]</scope>
    <source>
        <strain evidence="8">IBT 31811</strain>
    </source>
</reference>
<dbReference type="InterPro" id="IPR003395">
    <property type="entry name" value="RecF/RecN/SMC_N"/>
</dbReference>
<evidence type="ECO:0000256" key="3">
    <source>
        <dbReference type="ARBA" id="ARBA00023054"/>
    </source>
</evidence>
<evidence type="ECO:0000259" key="6">
    <source>
        <dbReference type="Pfam" id="PF02463"/>
    </source>
</evidence>
<gene>
    <name evidence="7" type="ORF">PENANT_c015G10997</name>
</gene>
<feature type="domain" description="RecF/RecN/SMC N-terminal" evidence="6">
    <location>
        <begin position="82"/>
        <end position="1074"/>
    </location>
</feature>
<dbReference type="STRING" id="416450.A0A1V6Q514"/>
<dbReference type="OrthoDB" id="10254973at2759"/>
<feature type="coiled-coil region" evidence="4">
    <location>
        <begin position="922"/>
        <end position="956"/>
    </location>
</feature>
<keyword evidence="8" id="KW-1185">Reference proteome</keyword>
<protein>
    <recommendedName>
        <fullName evidence="2">Structural maintenance of chromosomes protein 5</fullName>
    </recommendedName>
</protein>
<dbReference type="PANTHER" id="PTHR45916">
    <property type="entry name" value="STRUCTURAL MAINTENANCE OF CHROMOSOMES PROTEIN 5"/>
    <property type="match status" value="1"/>
</dbReference>
<evidence type="ECO:0000256" key="2">
    <source>
        <dbReference type="ARBA" id="ARBA00018687"/>
    </source>
</evidence>
<feature type="coiled-coil region" evidence="4">
    <location>
        <begin position="463"/>
        <end position="490"/>
    </location>
</feature>
<proteinExistence type="inferred from homology"/>
<evidence type="ECO:0000313" key="8">
    <source>
        <dbReference type="Proteomes" id="UP000191672"/>
    </source>
</evidence>
<sequence>MSSPNISRRRRDTEDEDSDEPTYTSSSSNKRPRLNPADENESETGEDSEEGGSLSESEESASQIPPAAHPGLGPGGYKPGAIVRIKVKNFVTYTSAEFFPGPKLNMVIGPNGTGKSTLVCAICLGLGWGPQHLGRAKDQGEFVKHGSREATIEIELCGPPKMGRNPIIQRTIKRDGNKSTFMINGEPASNKQVLKLAQSFAIQVDNLCQFLPQDKVAEFAALSPVDLLRSTQRAAAGPEMIEWHDALKTLRGQQKKLEIDNRGDKDMLANMENRQEMQRADVERMRQRAGIKRKIEILEFLRPIVEYKEGHAALEVLKATKAQLQQEHEQLKADLEPALRALTVKESYIEQLNNVKSQRKDSVERASRLATTRGTQIDEYDGKIKDLAGQIEAERKTGVTHKKEAANAQQNIKMLQRKLEEEPVEFDPDFFNESLRAKRLEKRDLIAQAGEIKERRQPLINQGNETTRKINQAEQQIKNLNSQSGQQEHKLKMASQDSLRAYRWLLENQDRFEKEVFGPPIVTCSITNPSYANAVESLFQKTDFTSFTTQTRNDFRTLQRALNGELRLHDVSIRTCSMSLDSMRAPLPDDQIRQMGFDGWAKDFLTGPEPVIAMLCSEKSLHSTPIGLTDIPENVFNQLQNGTLSSWVSGQNTYQVNRRREYGPSATSTRVRQIKPAQVWTSQPVDVSLRRQYQENIDTWRDELKEVEDQLQSEKTIMEKLRQDIDRNEQEMRDIEREKTTKQTAYTQYRAIPEKIAQQEAKLQNITSLFERVRDTVRELRDKQDEFSILKAEATVNYADAVEAFRQEYEELIKLEVRLLEASSDLQTLRHRNDDCARMLEEKSIKAHQASVTVRETAMKLRAVNQKAKLVVREARNQPDAKEVMEGGVADYDMDQLNADIDSEKARLELTHGGSSHMIKEFEDREKQIEKLRSKLAAFQNKLTELGGAIDEIRKNWEPRLDALIKKISDAFADSFNRIGCAGQVTLDKVEDEPETENEVGGSDFDQWAIQIHVKFRENAQLSLLDSHRQSGGERAVSTIFYLMALQSLSASPFRVVDEINQGMDPRNERMVHGRLVDIACASSEDAHVETDEDGSPIGGSGGGQYFLITPKLLNGLSYKRGMRVLCIYSGEHMPDDYGKIDFKLAIRNMKAINAKTGNTGTARRIPGNSQVDIYA</sequence>
<dbReference type="SUPFAM" id="SSF52540">
    <property type="entry name" value="P-loop containing nucleoside triphosphate hydrolases"/>
    <property type="match status" value="2"/>
</dbReference>
<evidence type="ECO:0000256" key="5">
    <source>
        <dbReference type="SAM" id="MobiDB-lite"/>
    </source>
</evidence>
<feature type="coiled-coil region" evidence="4">
    <location>
        <begin position="377"/>
        <end position="425"/>
    </location>
</feature>
<dbReference type="InterPro" id="IPR027417">
    <property type="entry name" value="P-loop_NTPase"/>
</dbReference>
<dbReference type="Proteomes" id="UP000191672">
    <property type="component" value="Unassembled WGS sequence"/>
</dbReference>
<dbReference type="Gene3D" id="3.40.50.300">
    <property type="entry name" value="P-loop containing nucleotide triphosphate hydrolases"/>
    <property type="match status" value="2"/>
</dbReference>
<evidence type="ECO:0000256" key="1">
    <source>
        <dbReference type="ARBA" id="ARBA00010171"/>
    </source>
</evidence>
<dbReference type="GO" id="GO:0005634">
    <property type="term" value="C:nucleus"/>
    <property type="evidence" value="ECO:0007669"/>
    <property type="project" value="TreeGrafter"/>
</dbReference>
<dbReference type="AlphaFoldDB" id="A0A1V6Q514"/>
<organism evidence="7 8">
    <name type="scientific">Penicillium antarcticum</name>
    <dbReference type="NCBI Taxonomy" id="416450"/>
    <lineage>
        <taxon>Eukaryota</taxon>
        <taxon>Fungi</taxon>
        <taxon>Dikarya</taxon>
        <taxon>Ascomycota</taxon>
        <taxon>Pezizomycotina</taxon>
        <taxon>Eurotiomycetes</taxon>
        <taxon>Eurotiomycetidae</taxon>
        <taxon>Eurotiales</taxon>
        <taxon>Aspergillaceae</taxon>
        <taxon>Penicillium</taxon>
    </lineage>
</organism>
<dbReference type="Pfam" id="PF02463">
    <property type="entry name" value="SMC_N"/>
    <property type="match status" value="1"/>
</dbReference>
<comment type="caution">
    <text evidence="7">The sequence shown here is derived from an EMBL/GenBank/DDBJ whole genome shotgun (WGS) entry which is preliminary data.</text>
</comment>
<feature type="compositionally biased region" description="Low complexity" evidence="5">
    <location>
        <begin position="51"/>
        <end position="71"/>
    </location>
</feature>
<accession>A0A1V6Q514</accession>
<dbReference type="GO" id="GO:0003697">
    <property type="term" value="F:single-stranded DNA binding"/>
    <property type="evidence" value="ECO:0007669"/>
    <property type="project" value="TreeGrafter"/>
</dbReference>
<dbReference type="GO" id="GO:0000724">
    <property type="term" value="P:double-strand break repair via homologous recombination"/>
    <property type="evidence" value="ECO:0007669"/>
    <property type="project" value="TreeGrafter"/>
</dbReference>